<accession>A0A6L5X3R7</accession>
<reference evidence="2 3" key="1">
    <citation type="submission" date="2019-08" db="EMBL/GenBank/DDBJ databases">
        <title>In-depth cultivation of the pig gut microbiome towards novel bacterial diversity and tailored functional studies.</title>
        <authorList>
            <person name="Wylensek D."/>
            <person name="Hitch T.C.A."/>
            <person name="Clavel T."/>
        </authorList>
    </citation>
    <scope>NUCLEOTIDE SEQUENCE [LARGE SCALE GENOMIC DNA]</scope>
    <source>
        <strain evidence="2 3">Oil+RF-744-WCA-WT-11</strain>
    </source>
</reference>
<dbReference type="InterPro" id="IPR022225">
    <property type="entry name" value="Phage_tail_fibre_N"/>
</dbReference>
<proteinExistence type="predicted"/>
<dbReference type="EMBL" id="VULZ01000001">
    <property type="protein sequence ID" value="MSS13626.1"/>
    <property type="molecule type" value="Genomic_DNA"/>
</dbReference>
<sequence length="126" mass="13564">MAETIVSTVGKSKMLKARAGIQALPAIEGVAFGSGGVNSSGEIKNHASDDTALFSEVLRKKVDGHEVISDTQIRYTCTLSETELNDVSISEIGLYDTDGDIVAFKSFKPKVKDSGEELIFQCDDEF</sequence>
<name>A0A6L5X3R7_9FIRM</name>
<keyword evidence="3" id="KW-1185">Reference proteome</keyword>
<dbReference type="AlphaFoldDB" id="A0A6L5X3R7"/>
<gene>
    <name evidence="2" type="ORF">FYJ35_00930</name>
</gene>
<dbReference type="Proteomes" id="UP000481852">
    <property type="component" value="Unassembled WGS sequence"/>
</dbReference>
<evidence type="ECO:0000259" key="1">
    <source>
        <dbReference type="Pfam" id="PF12571"/>
    </source>
</evidence>
<dbReference type="Pfam" id="PF12571">
    <property type="entry name" value="Phage_tail_fib"/>
    <property type="match status" value="1"/>
</dbReference>
<evidence type="ECO:0000313" key="2">
    <source>
        <dbReference type="EMBL" id="MSS13626.1"/>
    </source>
</evidence>
<organism evidence="2 3">
    <name type="scientific">Porcincola intestinalis</name>
    <dbReference type="NCBI Taxonomy" id="2606632"/>
    <lineage>
        <taxon>Bacteria</taxon>
        <taxon>Bacillati</taxon>
        <taxon>Bacillota</taxon>
        <taxon>Clostridia</taxon>
        <taxon>Lachnospirales</taxon>
        <taxon>Lachnospiraceae</taxon>
        <taxon>Porcincola</taxon>
    </lineage>
</organism>
<protein>
    <recommendedName>
        <fullName evidence="1">Phage tail fibre protein N-terminal domain-containing protein</fullName>
    </recommendedName>
</protein>
<feature type="domain" description="Phage tail fibre protein N-terminal" evidence="1">
    <location>
        <begin position="4"/>
        <end position="114"/>
    </location>
</feature>
<evidence type="ECO:0000313" key="3">
    <source>
        <dbReference type="Proteomes" id="UP000481852"/>
    </source>
</evidence>
<comment type="caution">
    <text evidence="2">The sequence shown here is derived from an EMBL/GenBank/DDBJ whole genome shotgun (WGS) entry which is preliminary data.</text>
</comment>
<dbReference type="RefSeq" id="WP_154521801.1">
    <property type="nucleotide sequence ID" value="NZ_VULZ01000001.1"/>
</dbReference>